<protein>
    <recommendedName>
        <fullName evidence="3">GIY-YIG domain-containing protein</fullName>
    </recommendedName>
</protein>
<gene>
    <name evidence="1" type="ORF">G6M86_03555</name>
</gene>
<evidence type="ECO:0000313" key="2">
    <source>
        <dbReference type="Proteomes" id="UP000663946"/>
    </source>
</evidence>
<reference evidence="1" key="1">
    <citation type="submission" date="2020-02" db="EMBL/GenBank/DDBJ databases">
        <title>Unexpected conservation and global transmission of agrobacterial virulence plasmids.</title>
        <authorList>
            <person name="Weisberg A.J."/>
            <person name="Davis E.W. II"/>
            <person name="Tabima J.R."/>
            <person name="Belcher M.S."/>
            <person name="Miller M."/>
            <person name="Kuo C.-H."/>
            <person name="Loper J.E."/>
            <person name="Grunwald N.J."/>
            <person name="Putnam M.L."/>
            <person name="Chang J.H."/>
        </authorList>
    </citation>
    <scope>NUCLEOTIDE SEQUENCE</scope>
    <source>
        <strain evidence="1">Q15/94</strain>
    </source>
</reference>
<name>A0AAJ4T928_AGRTU</name>
<dbReference type="AlphaFoldDB" id="A0AAJ4T928"/>
<accession>A0AAJ4T928</accession>
<evidence type="ECO:0008006" key="3">
    <source>
        <dbReference type="Google" id="ProtNLM"/>
    </source>
</evidence>
<evidence type="ECO:0000313" key="1">
    <source>
        <dbReference type="EMBL" id="QTG12373.1"/>
    </source>
</evidence>
<sequence>MGKLIIYFCLTPDGGVYFGQTCKALQTRISWHLYAARCLQGRSLFAQTIARYKADALQWGILSEIFYPGRRPSILNRRRASEVEVAFMRYFSDHGLKLLNSRLGGSGLINMGRALTGREKREAARFYWKQNADRKRDHQRKWVERNKQKIDAYEARRRSHPARKLELHVQYLQRLIKKHKINYKIAFHRIEMKSRELGAVVSEEFRKSITFNIMSSQREVLRDAIRELRDIQIDGSLRHRERESKLFAAIERACSLLPESEKMKDMESKHLGDFHDVLG</sequence>
<proteinExistence type="predicted"/>
<organism evidence="1 2">
    <name type="scientific">Agrobacterium tumefaciens</name>
    <dbReference type="NCBI Taxonomy" id="358"/>
    <lineage>
        <taxon>Bacteria</taxon>
        <taxon>Pseudomonadati</taxon>
        <taxon>Pseudomonadota</taxon>
        <taxon>Alphaproteobacteria</taxon>
        <taxon>Hyphomicrobiales</taxon>
        <taxon>Rhizobiaceae</taxon>
        <taxon>Rhizobium/Agrobacterium group</taxon>
        <taxon>Agrobacterium</taxon>
        <taxon>Agrobacterium tumefaciens complex</taxon>
    </lineage>
</organism>
<dbReference type="Proteomes" id="UP000663946">
    <property type="component" value="Chromosome 1"/>
</dbReference>
<dbReference type="EMBL" id="CP049216">
    <property type="protein sequence ID" value="QTG12373.1"/>
    <property type="molecule type" value="Genomic_DNA"/>
</dbReference>